<comment type="subcellular location">
    <subcellularLocation>
        <location evidence="1">Nucleus</location>
    </subcellularLocation>
</comment>
<keyword evidence="7" id="KW-0010">Activator</keyword>
<feature type="region of interest" description="Disordered" evidence="14">
    <location>
        <begin position="245"/>
        <end position="307"/>
    </location>
</feature>
<feature type="compositionally biased region" description="Polar residues" evidence="14">
    <location>
        <begin position="345"/>
        <end position="369"/>
    </location>
</feature>
<dbReference type="GO" id="GO:0005634">
    <property type="term" value="C:nucleus"/>
    <property type="evidence" value="ECO:0007669"/>
    <property type="project" value="UniProtKB-SubCell"/>
</dbReference>
<evidence type="ECO:0000256" key="9">
    <source>
        <dbReference type="ARBA" id="ARBA00023242"/>
    </source>
</evidence>
<dbReference type="OMA" id="PLPFEHC"/>
<feature type="domain" description="SAP" evidence="15">
    <location>
        <begin position="310"/>
        <end position="344"/>
    </location>
</feature>
<protein>
    <recommendedName>
        <fullName evidence="11">Myocardin</fullName>
    </recommendedName>
</protein>
<feature type="compositionally biased region" description="Basic and acidic residues" evidence="14">
    <location>
        <begin position="761"/>
        <end position="776"/>
    </location>
</feature>
<dbReference type="GO" id="GO:0051147">
    <property type="term" value="P:regulation of muscle cell differentiation"/>
    <property type="evidence" value="ECO:0007669"/>
    <property type="project" value="UniProtKB-ARBA"/>
</dbReference>
<dbReference type="PROSITE" id="PS50800">
    <property type="entry name" value="SAP"/>
    <property type="match status" value="1"/>
</dbReference>
<dbReference type="InterPro" id="IPR036361">
    <property type="entry name" value="SAP_dom_sf"/>
</dbReference>
<evidence type="ECO:0000256" key="7">
    <source>
        <dbReference type="ARBA" id="ARBA00023159"/>
    </source>
</evidence>
<feature type="compositionally biased region" description="Low complexity" evidence="14">
    <location>
        <begin position="586"/>
        <end position="610"/>
    </location>
</feature>
<evidence type="ECO:0000256" key="5">
    <source>
        <dbReference type="ARBA" id="ARBA00023015"/>
    </source>
</evidence>
<dbReference type="Gene3D" id="1.10.720.30">
    <property type="entry name" value="SAP domain"/>
    <property type="match status" value="1"/>
</dbReference>
<evidence type="ECO:0000313" key="17">
    <source>
        <dbReference type="Proteomes" id="UP000261620"/>
    </source>
</evidence>
<reference evidence="16" key="2">
    <citation type="submission" date="2025-09" db="UniProtKB">
        <authorList>
            <consortium name="Ensembl"/>
        </authorList>
    </citation>
    <scope>IDENTIFICATION</scope>
</reference>
<dbReference type="FunFam" id="1.10.720.30:FF:000008">
    <property type="entry name" value="Myocardin"/>
    <property type="match status" value="1"/>
</dbReference>
<evidence type="ECO:0000256" key="13">
    <source>
        <dbReference type="SAM" id="Coils"/>
    </source>
</evidence>
<feature type="coiled-coil region" evidence="13">
    <location>
        <begin position="458"/>
        <end position="496"/>
    </location>
</feature>
<dbReference type="GO" id="GO:0045944">
    <property type="term" value="P:positive regulation of transcription by RNA polymerase II"/>
    <property type="evidence" value="ECO:0007669"/>
    <property type="project" value="UniProtKB-ARBA"/>
</dbReference>
<evidence type="ECO:0000256" key="12">
    <source>
        <dbReference type="PROSITE-ProRule" id="PRU00401"/>
    </source>
</evidence>
<accession>A0A3Q4BY49</accession>
<feature type="compositionally biased region" description="Low complexity" evidence="14">
    <location>
        <begin position="634"/>
        <end position="643"/>
    </location>
</feature>
<dbReference type="PROSITE" id="PS51073">
    <property type="entry name" value="RPEL"/>
    <property type="match status" value="1"/>
</dbReference>
<feature type="compositionally biased region" description="Polar residues" evidence="14">
    <location>
        <begin position="564"/>
        <end position="585"/>
    </location>
</feature>
<dbReference type="STRING" id="94237.ENSMMOP00000027357"/>
<feature type="compositionally biased region" description="Low complexity" evidence="14">
    <location>
        <begin position="245"/>
        <end position="287"/>
    </location>
</feature>
<feature type="compositionally biased region" description="Polar residues" evidence="14">
    <location>
        <begin position="421"/>
        <end position="436"/>
    </location>
</feature>
<reference evidence="16" key="1">
    <citation type="submission" date="2025-08" db="UniProtKB">
        <authorList>
            <consortium name="Ensembl"/>
        </authorList>
    </citation>
    <scope>IDENTIFICATION</scope>
</reference>
<name>A0A3Q4BY49_MOLML</name>
<evidence type="ECO:0000259" key="15">
    <source>
        <dbReference type="PROSITE" id="PS50800"/>
    </source>
</evidence>
<sequence>RRQGELRLAKGTAGAFLKKKLPLAVYLFDCRRGHRCKSYPASDGTSLEVQMRLKRAWLAEDLNEKLALRPGPLELVKKNIIPLDSAVRMTGISRVKHVNLAPTADSYAFEEDSSSESLSPEQHHSDESQGSACPSSEAVGQQHTPIFPLLSDIVSFFDVTVQIPSACMITLSYARYSKQSKTSDKNRHKKPKDVKPKVKKLKYHQYIPPDQKAEKSPPPMDSAYARLLQQQQLFLQLQILSQQKHAQTHSKSQSQQSQQHTQTPQTQLSACSSSAPSSQANSNSSSPVKNTYPNQSNISPVKPGPLPANLDDLKVSELRQHLRIRGMPVSGTKTALIERLRPFKDTNTGSSPSGSSEITTVTFPVTPTGSLSSYQSPSSSSAVSQGGYYPYPSTSSTPPISPASSELSLSGSLPDSFSDVPMSSPTQFALQPSPAQLSMEDGLGGGGGGVRTGDGGGMDGMEAEKDKMLVEKQKVIEELTWKLHQEQRQVEELKMQLHKRKRCYGHFFGVTIKQEPMSLSSSCPLSFPKQLKSSPGSCMEDMGHFSTPLSNIRGPSAPQCMDTAPSSGSPTTMSAFLSPQCSPQDSPIGKPSSSPQPSSPNSNYLLSTPLARDGCAHLHPQGSNRARNMQGQVSPPAFSSSDSDASDLRQPPCYEDAVKQQLTRSQQMDELLDVLIESGEMPANAKEERERSSVTKVVPHITVSPGCPSLLVPRFHRHYEHLSLAQLSFDQSANPITESHLETLLGSPPGRAGEVALPKMAAEDRGQEDEGNRDGEEYGSPHNLHRHPQHPQQDKLLTNRDLMDTPLSPVATKVSSVSEVQGMVSMTFSETPWETMEWLDLTPPSSATAFSVVPPSGPSIFNTEFLDVTDINLNSAMDLHLEHW</sequence>
<evidence type="ECO:0000256" key="6">
    <source>
        <dbReference type="ARBA" id="ARBA00023054"/>
    </source>
</evidence>
<evidence type="ECO:0000256" key="1">
    <source>
        <dbReference type="ARBA" id="ARBA00004123"/>
    </source>
</evidence>
<evidence type="ECO:0000256" key="4">
    <source>
        <dbReference type="ARBA" id="ARBA00022843"/>
    </source>
</evidence>
<keyword evidence="17" id="KW-1185">Reference proteome</keyword>
<evidence type="ECO:0000256" key="10">
    <source>
        <dbReference type="ARBA" id="ARBA00057404"/>
    </source>
</evidence>
<evidence type="ECO:0000313" key="16">
    <source>
        <dbReference type="Ensembl" id="ENSMMOP00000027357.1"/>
    </source>
</evidence>
<dbReference type="Gene3D" id="6.10.150.10">
    <property type="match status" value="1"/>
</dbReference>
<feature type="region of interest" description="Disordered" evidence="14">
    <location>
        <begin position="178"/>
        <end position="220"/>
    </location>
</feature>
<dbReference type="Ensembl" id="ENSMMOT00000027822.1">
    <property type="protein sequence ID" value="ENSMMOP00000027357.1"/>
    <property type="gene ID" value="ENSMMOG00000020693.1"/>
</dbReference>
<keyword evidence="8" id="KW-0804">Transcription</keyword>
<feature type="region of interest" description="Disordered" evidence="14">
    <location>
        <begin position="760"/>
        <end position="793"/>
    </location>
</feature>
<dbReference type="GO" id="GO:0003713">
    <property type="term" value="F:transcription coactivator activity"/>
    <property type="evidence" value="ECO:0007669"/>
    <property type="project" value="TreeGrafter"/>
</dbReference>
<feature type="compositionally biased region" description="Basic residues" evidence="14">
    <location>
        <begin position="186"/>
        <end position="203"/>
    </location>
</feature>
<keyword evidence="6 13" id="KW-0175">Coiled coil</keyword>
<keyword evidence="2" id="KW-0597">Phosphoprotein</keyword>
<dbReference type="SMART" id="SM00707">
    <property type="entry name" value="RPEL"/>
    <property type="match status" value="1"/>
</dbReference>
<feature type="compositionally biased region" description="Low complexity" evidence="14">
    <location>
        <begin position="370"/>
        <end position="416"/>
    </location>
</feature>
<dbReference type="PANTHER" id="PTHR22793:SF11">
    <property type="entry name" value="MYOCARDIN"/>
    <property type="match status" value="1"/>
</dbReference>
<feature type="region of interest" description="Disordered" evidence="14">
    <location>
        <begin position="111"/>
        <end position="139"/>
    </location>
</feature>
<feature type="compositionally biased region" description="Polar residues" evidence="14">
    <location>
        <begin position="128"/>
        <end position="139"/>
    </location>
</feature>
<dbReference type="PANTHER" id="PTHR22793">
    <property type="entry name" value="MYOCARDIN-RELATED TRANSCRIPTION FACTOR-RELATED"/>
    <property type="match status" value="1"/>
</dbReference>
<dbReference type="Proteomes" id="UP000261620">
    <property type="component" value="Unplaced"/>
</dbReference>
<dbReference type="SUPFAM" id="SSF68906">
    <property type="entry name" value="SAP domain"/>
    <property type="match status" value="1"/>
</dbReference>
<evidence type="ECO:0000256" key="2">
    <source>
        <dbReference type="ARBA" id="ARBA00022553"/>
    </source>
</evidence>
<feature type="region of interest" description="Disordered" evidence="14">
    <location>
        <begin position="338"/>
        <end position="458"/>
    </location>
</feature>
<feature type="repeat" description="RPEL" evidence="12">
    <location>
        <begin position="60"/>
        <end position="85"/>
    </location>
</feature>
<dbReference type="GO" id="GO:0051145">
    <property type="term" value="P:smooth muscle cell differentiation"/>
    <property type="evidence" value="ECO:0007669"/>
    <property type="project" value="TreeGrafter"/>
</dbReference>
<dbReference type="GO" id="GO:0055007">
    <property type="term" value="P:cardiac muscle cell differentiation"/>
    <property type="evidence" value="ECO:0007669"/>
    <property type="project" value="TreeGrafter"/>
</dbReference>
<dbReference type="SMART" id="SM00513">
    <property type="entry name" value="SAP"/>
    <property type="match status" value="1"/>
</dbReference>
<dbReference type="InterPro" id="IPR004018">
    <property type="entry name" value="RPEL_repeat"/>
</dbReference>
<evidence type="ECO:0000256" key="8">
    <source>
        <dbReference type="ARBA" id="ARBA00023163"/>
    </source>
</evidence>
<feature type="compositionally biased region" description="Polar residues" evidence="14">
    <location>
        <begin position="621"/>
        <end position="633"/>
    </location>
</feature>
<dbReference type="Pfam" id="PF02037">
    <property type="entry name" value="SAP"/>
    <property type="match status" value="1"/>
</dbReference>
<dbReference type="AlphaFoldDB" id="A0A3Q4BY49"/>
<evidence type="ECO:0000256" key="11">
    <source>
        <dbReference type="ARBA" id="ARBA00069373"/>
    </source>
</evidence>
<dbReference type="InterPro" id="IPR043451">
    <property type="entry name" value="Myocardin-like"/>
</dbReference>
<keyword evidence="3" id="KW-0677">Repeat</keyword>
<keyword evidence="9" id="KW-0539">Nucleus</keyword>
<proteinExistence type="predicted"/>
<evidence type="ECO:0000256" key="3">
    <source>
        <dbReference type="ARBA" id="ARBA00022737"/>
    </source>
</evidence>
<dbReference type="InterPro" id="IPR003034">
    <property type="entry name" value="SAP_dom"/>
</dbReference>
<feature type="compositionally biased region" description="Polar residues" evidence="14">
    <location>
        <begin position="288"/>
        <end position="299"/>
    </location>
</feature>
<keyword evidence="4" id="KW-0832">Ubl conjugation</keyword>
<evidence type="ECO:0000256" key="14">
    <source>
        <dbReference type="SAM" id="MobiDB-lite"/>
    </source>
</evidence>
<feature type="compositionally biased region" description="Gly residues" evidence="14">
    <location>
        <begin position="442"/>
        <end position="458"/>
    </location>
</feature>
<keyword evidence="5" id="KW-0805">Transcription regulation</keyword>
<comment type="function">
    <text evidence="10">Smooth muscle cells (SM) and cardiac muscle cells-specific transcriptional factor which uses the canonical single or multiple CArG boxes DNA sequence. Acts as a cofactor of serum response factor (SRF) with the potential to modulate SRF-target genes. Plays a crucial role in cardiogenesis, urinary bladder development, and differentiation of the smooth muscle cell lineage (myogenesis). Positively regulates the transcription of genes involved in vascular smooth muscle contraction.</text>
</comment>
<feature type="region of interest" description="Disordered" evidence="14">
    <location>
        <begin position="518"/>
        <end position="650"/>
    </location>
</feature>
<organism evidence="16 17">
    <name type="scientific">Mola mola</name>
    <name type="common">Ocean sunfish</name>
    <name type="synonym">Tetraodon mola</name>
    <dbReference type="NCBI Taxonomy" id="94237"/>
    <lineage>
        <taxon>Eukaryota</taxon>
        <taxon>Metazoa</taxon>
        <taxon>Chordata</taxon>
        <taxon>Craniata</taxon>
        <taxon>Vertebrata</taxon>
        <taxon>Euteleostomi</taxon>
        <taxon>Actinopterygii</taxon>
        <taxon>Neopterygii</taxon>
        <taxon>Teleostei</taxon>
        <taxon>Neoteleostei</taxon>
        <taxon>Acanthomorphata</taxon>
        <taxon>Eupercaria</taxon>
        <taxon>Tetraodontiformes</taxon>
        <taxon>Molidae</taxon>
        <taxon>Mola</taxon>
    </lineage>
</organism>